<evidence type="ECO:0000313" key="2">
    <source>
        <dbReference type="Proteomes" id="UP000183832"/>
    </source>
</evidence>
<dbReference type="EMBL" id="CVRI01000037">
    <property type="protein sequence ID" value="CRK93654.1"/>
    <property type="molecule type" value="Genomic_DNA"/>
</dbReference>
<dbReference type="AlphaFoldDB" id="A0A1J1I466"/>
<evidence type="ECO:0000313" key="1">
    <source>
        <dbReference type="EMBL" id="CRK93654.1"/>
    </source>
</evidence>
<proteinExistence type="predicted"/>
<gene>
    <name evidence="1" type="ORF">CLUMA_CG007183</name>
</gene>
<accession>A0A1J1I466</accession>
<dbReference type="Proteomes" id="UP000183832">
    <property type="component" value="Unassembled WGS sequence"/>
</dbReference>
<organism evidence="1 2">
    <name type="scientific">Clunio marinus</name>
    <dbReference type="NCBI Taxonomy" id="568069"/>
    <lineage>
        <taxon>Eukaryota</taxon>
        <taxon>Metazoa</taxon>
        <taxon>Ecdysozoa</taxon>
        <taxon>Arthropoda</taxon>
        <taxon>Hexapoda</taxon>
        <taxon>Insecta</taxon>
        <taxon>Pterygota</taxon>
        <taxon>Neoptera</taxon>
        <taxon>Endopterygota</taxon>
        <taxon>Diptera</taxon>
        <taxon>Nematocera</taxon>
        <taxon>Chironomoidea</taxon>
        <taxon>Chironomidae</taxon>
        <taxon>Clunio</taxon>
    </lineage>
</organism>
<sequence>MGTYFKLTLNFLSILIRSLKRFRRGLRVSLNPQKEGKVRERQEDGVRNKTKFMLFLKSYDELRIKNMKATYDSMLLLRQSESNWQAEISFGHNSNEIY</sequence>
<reference evidence="1 2" key="1">
    <citation type="submission" date="2015-04" db="EMBL/GenBank/DDBJ databases">
        <authorList>
            <person name="Syromyatnikov M.Y."/>
            <person name="Popov V.N."/>
        </authorList>
    </citation>
    <scope>NUCLEOTIDE SEQUENCE [LARGE SCALE GENOMIC DNA]</scope>
</reference>
<name>A0A1J1I466_9DIPT</name>
<protein>
    <submittedName>
        <fullName evidence="1">CLUMA_CG007183, isoform A</fullName>
    </submittedName>
</protein>
<keyword evidence="2" id="KW-1185">Reference proteome</keyword>